<dbReference type="InterPro" id="IPR008279">
    <property type="entry name" value="PEP-util_enz_mobile_dom"/>
</dbReference>
<feature type="domain" description="PEP-utilising enzyme mobile" evidence="1">
    <location>
        <begin position="429"/>
        <end position="497"/>
    </location>
</feature>
<dbReference type="Proteomes" id="UP000176282">
    <property type="component" value="Unassembled WGS sequence"/>
</dbReference>
<accession>A0A1F6M8L9</accession>
<evidence type="ECO:0000259" key="1">
    <source>
        <dbReference type="Pfam" id="PF00391"/>
    </source>
</evidence>
<dbReference type="GO" id="GO:0016301">
    <property type="term" value="F:kinase activity"/>
    <property type="evidence" value="ECO:0007669"/>
    <property type="project" value="InterPro"/>
</dbReference>
<dbReference type="Gene3D" id="3.30.470.20">
    <property type="entry name" value="ATP-grasp fold, B domain"/>
    <property type="match status" value="1"/>
</dbReference>
<dbReference type="Gene3D" id="3.50.30.10">
    <property type="entry name" value="Phosphohistidine domain"/>
    <property type="match status" value="1"/>
</dbReference>
<name>A0A1F6M8L9_9BACT</name>
<dbReference type="InterPro" id="IPR013815">
    <property type="entry name" value="ATP_grasp_subdomain_1"/>
</dbReference>
<feature type="domain" description="Pyruvate phosphate dikinase AMP/ATP-binding" evidence="2">
    <location>
        <begin position="68"/>
        <end position="292"/>
    </location>
</feature>
<evidence type="ECO:0000259" key="2">
    <source>
        <dbReference type="Pfam" id="PF01326"/>
    </source>
</evidence>
<dbReference type="PANTHER" id="PTHR22931:SF9">
    <property type="entry name" value="PYRUVATE, PHOSPHATE DIKINASE 1, CHLOROPLASTIC"/>
    <property type="match status" value="1"/>
</dbReference>
<sequence length="778" mass="84855">MGNKKPPRTSRQVVHLFGECTADAAVLGGKGAGLARLAALGLPVPPGFTVTTTVARAFRQHARLPRRVCEQLKRGIVQLERQTGKVFGDPENPLLVSVRSGATVSMPGMMDTVLNLGLSELVVLGLAEEDSRFAWDCYRRFLGMFGETALNIPRESFEDVLATARQLAGVSEDSELSAEMLEMVCEDFRAVIEKQTGRPVPDDPFEQLELALIAVLESWDSPRAKAYREAHDIPGHLGTAVNIQAMVFGNRGHDSGTGVVFSHNPSTGLSGLWGEFLPNAQGEDVVAGVRTPLPIAEMKAWNSDIHAELDRIVRELFVDLNDMVDVEFTVEQGRLYILQVRAAKRTPVAAATFAVHQVWAGKWTKEDAARRASRQQVELLNRPGFEPQALATAVETRLLAKGLPASPGAAVGRIVRTSEAAVSAAANGERVVLVRPDTTPDDLPGMLAAVAIVTRQGGASCHAAVVARSLGKPAVVGCRSLRPVSEDEVISVDGQTGMVLVGEVPVTAIAQTKEVRLFVRWWQQVHGVIWPQPRLALETVDQEVTVHLLINDFYLTDAMARATVGTPIELDGANLRVRVHSQTAERVAAYLLVAASGELRHAGSRLSSADSEALQAMEKLKSRWGFEFSGDRSDAQMRPVAKLRNEEPEEQIEFLRLAGAVFADKMWEPRQSYGGRRWAVITDAAQKFLEGELCHTVFVDHAFDLQHNSGSVFGKHKMLTGGRRNIQDHLEAKKYAAAGVVSLRKQLLNHFGVFSPHVEELFRMGLKLGIWEAEQAAA</sequence>
<dbReference type="InterPro" id="IPR010121">
    <property type="entry name" value="Pyruvate_phosphate_dikinase"/>
</dbReference>
<dbReference type="Pfam" id="PF00391">
    <property type="entry name" value="PEP-utilizers"/>
    <property type="match status" value="1"/>
</dbReference>
<dbReference type="SUPFAM" id="SSF52009">
    <property type="entry name" value="Phosphohistidine domain"/>
    <property type="match status" value="1"/>
</dbReference>
<evidence type="ECO:0008006" key="5">
    <source>
        <dbReference type="Google" id="ProtNLM"/>
    </source>
</evidence>
<dbReference type="STRING" id="1798680.A3J66_02500"/>
<dbReference type="SUPFAM" id="SSF56059">
    <property type="entry name" value="Glutathione synthetase ATP-binding domain-like"/>
    <property type="match status" value="1"/>
</dbReference>
<dbReference type="EMBL" id="MFQB01000022">
    <property type="protein sequence ID" value="OGH67873.1"/>
    <property type="molecule type" value="Genomic_DNA"/>
</dbReference>
<dbReference type="Gene3D" id="3.30.1490.20">
    <property type="entry name" value="ATP-grasp fold, A domain"/>
    <property type="match status" value="1"/>
</dbReference>
<dbReference type="NCBIfam" id="NF004531">
    <property type="entry name" value="PRK05878.1"/>
    <property type="match status" value="1"/>
</dbReference>
<comment type="caution">
    <text evidence="3">The sequence shown here is derived from an EMBL/GenBank/DDBJ whole genome shotgun (WGS) entry which is preliminary data.</text>
</comment>
<dbReference type="Pfam" id="PF01326">
    <property type="entry name" value="PPDK_N"/>
    <property type="match status" value="1"/>
</dbReference>
<dbReference type="AlphaFoldDB" id="A0A1F6M8L9"/>
<dbReference type="GO" id="GO:0050242">
    <property type="term" value="F:pyruvate, phosphate dikinase activity"/>
    <property type="evidence" value="ECO:0007669"/>
    <property type="project" value="InterPro"/>
</dbReference>
<proteinExistence type="predicted"/>
<protein>
    <recommendedName>
        <fullName evidence="5">Pyruvate, phosphate dikinase</fullName>
    </recommendedName>
</protein>
<dbReference type="InterPro" id="IPR018274">
    <property type="entry name" value="PEP_util_AS"/>
</dbReference>
<evidence type="ECO:0000313" key="4">
    <source>
        <dbReference type="Proteomes" id="UP000176282"/>
    </source>
</evidence>
<dbReference type="GO" id="GO:0005524">
    <property type="term" value="F:ATP binding"/>
    <property type="evidence" value="ECO:0007669"/>
    <property type="project" value="InterPro"/>
</dbReference>
<dbReference type="Gene3D" id="1.20.80.30">
    <property type="match status" value="1"/>
</dbReference>
<dbReference type="InterPro" id="IPR036637">
    <property type="entry name" value="Phosphohistidine_dom_sf"/>
</dbReference>
<organism evidence="3 4">
    <name type="scientific">Candidatus Magasanikbacteria bacterium RIFCSPHIGHO2_02_FULL_47_14</name>
    <dbReference type="NCBI Taxonomy" id="1798680"/>
    <lineage>
        <taxon>Bacteria</taxon>
        <taxon>Candidatus Magasanikiibacteriota</taxon>
    </lineage>
</organism>
<dbReference type="PROSITE" id="PS00370">
    <property type="entry name" value="PEP_ENZYMES_PHOS_SITE"/>
    <property type="match status" value="1"/>
</dbReference>
<gene>
    <name evidence="3" type="ORF">A3J66_02500</name>
</gene>
<evidence type="ECO:0000313" key="3">
    <source>
        <dbReference type="EMBL" id="OGH67873.1"/>
    </source>
</evidence>
<dbReference type="InterPro" id="IPR002192">
    <property type="entry name" value="PPDK_AMP/ATP-bd"/>
</dbReference>
<dbReference type="PANTHER" id="PTHR22931">
    <property type="entry name" value="PHOSPHOENOLPYRUVATE DIKINASE-RELATED"/>
    <property type="match status" value="1"/>
</dbReference>
<reference evidence="3 4" key="1">
    <citation type="journal article" date="2016" name="Nat. Commun.">
        <title>Thousands of microbial genomes shed light on interconnected biogeochemical processes in an aquifer system.</title>
        <authorList>
            <person name="Anantharaman K."/>
            <person name="Brown C.T."/>
            <person name="Hug L.A."/>
            <person name="Sharon I."/>
            <person name="Castelle C.J."/>
            <person name="Probst A.J."/>
            <person name="Thomas B.C."/>
            <person name="Singh A."/>
            <person name="Wilkins M.J."/>
            <person name="Karaoz U."/>
            <person name="Brodie E.L."/>
            <person name="Williams K.H."/>
            <person name="Hubbard S.S."/>
            <person name="Banfield J.F."/>
        </authorList>
    </citation>
    <scope>NUCLEOTIDE SEQUENCE [LARGE SCALE GENOMIC DNA]</scope>
</reference>
<dbReference type="Gene3D" id="1.10.189.10">
    <property type="entry name" value="Pyruvate Phosphate Dikinase, domain 2"/>
    <property type="match status" value="1"/>
</dbReference>